<keyword evidence="4" id="KW-1185">Reference proteome</keyword>
<feature type="compositionally biased region" description="Pro residues" evidence="1">
    <location>
        <begin position="200"/>
        <end position="209"/>
    </location>
</feature>
<keyword evidence="2" id="KW-0812">Transmembrane</keyword>
<feature type="compositionally biased region" description="Low complexity" evidence="1">
    <location>
        <begin position="408"/>
        <end position="420"/>
    </location>
</feature>
<dbReference type="AlphaFoldDB" id="A0A9P7EFH5"/>
<reference evidence="3" key="1">
    <citation type="journal article" date="2020" name="New Phytol.">
        <title>Comparative genomics reveals dynamic genome evolution in host specialist ectomycorrhizal fungi.</title>
        <authorList>
            <person name="Lofgren L.A."/>
            <person name="Nguyen N.H."/>
            <person name="Vilgalys R."/>
            <person name="Ruytinx J."/>
            <person name="Liao H.L."/>
            <person name="Branco S."/>
            <person name="Kuo A."/>
            <person name="LaButti K."/>
            <person name="Lipzen A."/>
            <person name="Andreopoulos W."/>
            <person name="Pangilinan J."/>
            <person name="Riley R."/>
            <person name="Hundley H."/>
            <person name="Na H."/>
            <person name="Barry K."/>
            <person name="Grigoriev I.V."/>
            <person name="Stajich J.E."/>
            <person name="Kennedy P.G."/>
        </authorList>
    </citation>
    <scope>NUCLEOTIDE SEQUENCE</scope>
    <source>
        <strain evidence="3">MN1</strain>
    </source>
</reference>
<dbReference type="RefSeq" id="XP_041195127.1">
    <property type="nucleotide sequence ID" value="XM_041328945.1"/>
</dbReference>
<feature type="compositionally biased region" description="Low complexity" evidence="1">
    <location>
        <begin position="313"/>
        <end position="340"/>
    </location>
</feature>
<protein>
    <recommendedName>
        <fullName evidence="5">Transmembrane protein</fullName>
    </recommendedName>
</protein>
<name>A0A9P7EFH5_9AGAM</name>
<dbReference type="GeneID" id="64622962"/>
<accession>A0A9P7EFH5</accession>
<evidence type="ECO:0008006" key="5">
    <source>
        <dbReference type="Google" id="ProtNLM"/>
    </source>
</evidence>
<keyword evidence="2" id="KW-0472">Membrane</keyword>
<feature type="transmembrane region" description="Helical" evidence="2">
    <location>
        <begin position="6"/>
        <end position="27"/>
    </location>
</feature>
<feature type="compositionally biased region" description="Basic and acidic residues" evidence="1">
    <location>
        <begin position="73"/>
        <end position="83"/>
    </location>
</feature>
<proteinExistence type="predicted"/>
<comment type="caution">
    <text evidence="3">The sequence shown here is derived from an EMBL/GenBank/DDBJ whole genome shotgun (WGS) entry which is preliminary data.</text>
</comment>
<evidence type="ECO:0000313" key="4">
    <source>
        <dbReference type="Proteomes" id="UP000807769"/>
    </source>
</evidence>
<keyword evidence="2" id="KW-1133">Transmembrane helix</keyword>
<feature type="region of interest" description="Disordered" evidence="1">
    <location>
        <begin position="163"/>
        <end position="224"/>
    </location>
</feature>
<feature type="region of interest" description="Disordered" evidence="1">
    <location>
        <begin position="313"/>
        <end position="429"/>
    </location>
</feature>
<evidence type="ECO:0000256" key="2">
    <source>
        <dbReference type="SAM" id="Phobius"/>
    </source>
</evidence>
<evidence type="ECO:0000256" key="1">
    <source>
        <dbReference type="SAM" id="MobiDB-lite"/>
    </source>
</evidence>
<feature type="compositionally biased region" description="Low complexity" evidence="1">
    <location>
        <begin position="352"/>
        <end position="364"/>
    </location>
</feature>
<sequence length="429" mass="45616">MPAPVAVYVVAAIAGAAALVAFHEFVFEPHIAPAMERWAEDFLAKRRARRGGPIIVPSTRGSGDGDPGPSGADPKKRTPAREEDSIELEGLNLDLVDQWRNRVHRTAQDANVRRRVRAIPDTDEGGISTTIDDSFTSLTHTPVAPTHVISNVSSPFTETLSVSTRTPIRAHSRASSHTASDGEREGNTTIFFAPSSHSSSPPPSPPFGPILPDTPRTSAAYPARPFSPVVRTPVRSRTQSSWSLRLDTNSRIRVDVQGRRVDVDVDVEDEHANVNINSNTSASMHENMSANISVVESLSERYPAAVTPPVLLSPPLSQSVLSSPNTDVLSLGSSGSRSGSPFAVLSPPEQRASLSGAASSLSPSTMSEDEFMSFGEASDADGEEMSVSRIGSARLHNPFSHFDEGSDFDSGSEASSSEGSWGRVSAGRG</sequence>
<gene>
    <name evidence="3" type="ORF">BJ212DRAFT_1053443</name>
</gene>
<organism evidence="3 4">
    <name type="scientific">Suillus subaureus</name>
    <dbReference type="NCBI Taxonomy" id="48587"/>
    <lineage>
        <taxon>Eukaryota</taxon>
        <taxon>Fungi</taxon>
        <taxon>Dikarya</taxon>
        <taxon>Basidiomycota</taxon>
        <taxon>Agaricomycotina</taxon>
        <taxon>Agaricomycetes</taxon>
        <taxon>Agaricomycetidae</taxon>
        <taxon>Boletales</taxon>
        <taxon>Suillineae</taxon>
        <taxon>Suillaceae</taxon>
        <taxon>Suillus</taxon>
    </lineage>
</organism>
<dbReference type="Proteomes" id="UP000807769">
    <property type="component" value="Unassembled WGS sequence"/>
</dbReference>
<dbReference type="OrthoDB" id="3246206at2759"/>
<feature type="region of interest" description="Disordered" evidence="1">
    <location>
        <begin position="53"/>
        <end position="84"/>
    </location>
</feature>
<dbReference type="EMBL" id="JABBWG010000009">
    <property type="protein sequence ID" value="KAG1819592.1"/>
    <property type="molecule type" value="Genomic_DNA"/>
</dbReference>
<evidence type="ECO:0000313" key="3">
    <source>
        <dbReference type="EMBL" id="KAG1819592.1"/>
    </source>
</evidence>